<dbReference type="InterPro" id="IPR012338">
    <property type="entry name" value="Beta-lactam/transpept-like"/>
</dbReference>
<evidence type="ECO:0000256" key="1">
    <source>
        <dbReference type="SAM" id="MobiDB-lite"/>
    </source>
</evidence>
<dbReference type="KEGG" id="cmin:NCTC10288_01716"/>
<feature type="signal peptide" evidence="2">
    <location>
        <begin position="1"/>
        <end position="24"/>
    </location>
</feature>
<feature type="compositionally biased region" description="Acidic residues" evidence="1">
    <location>
        <begin position="37"/>
        <end position="48"/>
    </location>
</feature>
<name>A0A2X4UCY1_9CORY</name>
<reference evidence="3 4" key="1">
    <citation type="submission" date="2018-06" db="EMBL/GenBank/DDBJ databases">
        <authorList>
            <consortium name="Pathogen Informatics"/>
            <person name="Doyle S."/>
        </authorList>
    </citation>
    <scope>NUCLEOTIDE SEQUENCE [LARGE SCALE GENOMIC DNA]</scope>
    <source>
        <strain evidence="3 4">NCTC10288</strain>
    </source>
</reference>
<dbReference type="OrthoDB" id="3729831at2"/>
<accession>A0A2X4UCY1</accession>
<dbReference type="Proteomes" id="UP000249264">
    <property type="component" value="Chromosome 1"/>
</dbReference>
<evidence type="ECO:0000313" key="4">
    <source>
        <dbReference type="Proteomes" id="UP000249264"/>
    </source>
</evidence>
<dbReference type="STRING" id="38301.NX84_05090"/>
<feature type="region of interest" description="Disordered" evidence="1">
    <location>
        <begin position="37"/>
        <end position="63"/>
    </location>
</feature>
<dbReference type="AlphaFoldDB" id="A0A2X4UCY1"/>
<dbReference type="SUPFAM" id="SSF56601">
    <property type="entry name" value="beta-lactamase/transpeptidase-like"/>
    <property type="match status" value="1"/>
</dbReference>
<evidence type="ECO:0000313" key="3">
    <source>
        <dbReference type="EMBL" id="SQI00405.1"/>
    </source>
</evidence>
<proteinExistence type="predicted"/>
<evidence type="ECO:0000256" key="2">
    <source>
        <dbReference type="SAM" id="SignalP"/>
    </source>
</evidence>
<gene>
    <name evidence="3" type="ORF">NCTC10288_01716</name>
</gene>
<dbReference type="EMBL" id="LS483460">
    <property type="protein sequence ID" value="SQI00405.1"/>
    <property type="molecule type" value="Genomic_DNA"/>
</dbReference>
<dbReference type="RefSeq" id="WP_039674503.1">
    <property type="nucleotide sequence ID" value="NZ_CP065689.1"/>
</dbReference>
<protein>
    <submittedName>
        <fullName evidence="3">Putative secreted protein</fullName>
    </submittedName>
</protein>
<dbReference type="PROSITE" id="PS51257">
    <property type="entry name" value="PROKAR_LIPOPROTEIN"/>
    <property type="match status" value="1"/>
</dbReference>
<dbReference type="GeneID" id="70783605"/>
<organism evidence="3 4">
    <name type="scientific">Corynebacterium minutissimum</name>
    <dbReference type="NCBI Taxonomy" id="38301"/>
    <lineage>
        <taxon>Bacteria</taxon>
        <taxon>Bacillati</taxon>
        <taxon>Actinomycetota</taxon>
        <taxon>Actinomycetes</taxon>
        <taxon>Mycobacteriales</taxon>
        <taxon>Corynebacteriaceae</taxon>
        <taxon>Corynebacterium</taxon>
    </lineage>
</organism>
<keyword evidence="2" id="KW-0732">Signal</keyword>
<sequence>MRRIHNLHTAALATATALSVALLSACTIGDVSGIDEAETAPQGAEEESAPQPTLPESTPVPAPVTTEDLPVIEATDPQEALDAIAADNPGTGIAVAGGGTIFAAGMTDPVAAWSTAKVPLAIAAERAGVAEDSTVSQAVTYSDNAAADSLWEALGGGQEAAQATQEVIGATSVPATPPRPGFSAFGQTQWSVTQQAEFVASLGCMDGAEPVLAAMGQPDPAQNYGLGTLEGAVKKGGWGPAEDGSYEARQMGLVTLGGHTVAVAIYASADSGDYGDAQLMLTRLAAQLESAEVEWPAAGCQQGAV</sequence>
<dbReference type="Gene3D" id="3.40.710.10">
    <property type="entry name" value="DD-peptidase/beta-lactamase superfamily"/>
    <property type="match status" value="1"/>
</dbReference>
<feature type="chain" id="PRO_5038895747" evidence="2">
    <location>
        <begin position="25"/>
        <end position="305"/>
    </location>
</feature>